<dbReference type="RefSeq" id="WP_148068777.1">
    <property type="nucleotide sequence ID" value="NZ_VRZA01000004.1"/>
</dbReference>
<dbReference type="AlphaFoldDB" id="A0A5C8ZYH0"/>
<dbReference type="CDD" id="cd06558">
    <property type="entry name" value="crotonase-like"/>
    <property type="match status" value="1"/>
</dbReference>
<dbReference type="Proteomes" id="UP000321039">
    <property type="component" value="Unassembled WGS sequence"/>
</dbReference>
<name>A0A5C8ZYH0_9GAMM</name>
<dbReference type="Gene3D" id="3.90.226.10">
    <property type="entry name" value="2-enoyl-CoA Hydratase, Chain A, domain 1"/>
    <property type="match status" value="1"/>
</dbReference>
<dbReference type="EMBL" id="VRZA01000004">
    <property type="protein sequence ID" value="TXS92774.1"/>
    <property type="molecule type" value="Genomic_DNA"/>
</dbReference>
<reference evidence="3 4" key="1">
    <citation type="submission" date="2019-08" db="EMBL/GenBank/DDBJ databases">
        <title>Parahaliea maris sp. nov., isolated from the surface seawater.</title>
        <authorList>
            <person name="Liu Y."/>
        </authorList>
    </citation>
    <scope>NUCLEOTIDE SEQUENCE [LARGE SCALE GENOMIC DNA]</scope>
    <source>
        <strain evidence="3 4">HSLHS9</strain>
    </source>
</reference>
<organism evidence="3 4">
    <name type="scientific">Parahaliea maris</name>
    <dbReference type="NCBI Taxonomy" id="2716870"/>
    <lineage>
        <taxon>Bacteria</taxon>
        <taxon>Pseudomonadati</taxon>
        <taxon>Pseudomonadota</taxon>
        <taxon>Gammaproteobacteria</taxon>
        <taxon>Cellvibrionales</taxon>
        <taxon>Halieaceae</taxon>
        <taxon>Parahaliea</taxon>
    </lineage>
</organism>
<dbReference type="GO" id="GO:0016853">
    <property type="term" value="F:isomerase activity"/>
    <property type="evidence" value="ECO:0007669"/>
    <property type="project" value="UniProtKB-KW"/>
</dbReference>
<dbReference type="Pfam" id="PF00378">
    <property type="entry name" value="ECH_1"/>
    <property type="match status" value="1"/>
</dbReference>
<evidence type="ECO:0000313" key="4">
    <source>
        <dbReference type="Proteomes" id="UP000321039"/>
    </source>
</evidence>
<dbReference type="PROSITE" id="PS00166">
    <property type="entry name" value="ENOYL_COA_HYDRATASE"/>
    <property type="match status" value="1"/>
</dbReference>
<comment type="similarity">
    <text evidence="1 2">Belongs to the enoyl-CoA hydratase/isomerase family.</text>
</comment>
<protein>
    <submittedName>
        <fullName evidence="3">Enoyl-CoA hydratase/isomerase family protein</fullName>
    </submittedName>
</protein>
<evidence type="ECO:0000256" key="2">
    <source>
        <dbReference type="RuleBase" id="RU003707"/>
    </source>
</evidence>
<keyword evidence="4" id="KW-1185">Reference proteome</keyword>
<dbReference type="InterPro" id="IPR018376">
    <property type="entry name" value="Enoyl-CoA_hyd/isom_CS"/>
</dbReference>
<evidence type="ECO:0000313" key="3">
    <source>
        <dbReference type="EMBL" id="TXS92774.1"/>
    </source>
</evidence>
<proteinExistence type="inferred from homology"/>
<sequence length="262" mass="28334">MSNDVLVLENRGPVTWLILNRPMAMNALDSGIISLFEQYLPIIAADDCCSVLVITGSGRAFCAGMDLKQVVEANAVAAGEMDILDRLCENVLDPLRDFPKPVIAALNGITLAGGLEMAMCADLVVAAESARIGDAHANFGVYPGAGGAAILPRLVPLNIAKYLLLTGRTLSAEQMQHYGFVNEVVSSDSLQTETQKLAEHIAGNSPLAMRRMKSVANRASDGSRSASLQREQVAMRKHLRSWDFEEGIAAFTQKRKPRFRGY</sequence>
<dbReference type="InterPro" id="IPR001753">
    <property type="entry name" value="Enoyl-CoA_hydra/iso"/>
</dbReference>
<keyword evidence="3" id="KW-0413">Isomerase</keyword>
<dbReference type="SUPFAM" id="SSF52096">
    <property type="entry name" value="ClpP/crotonase"/>
    <property type="match status" value="1"/>
</dbReference>
<dbReference type="PANTHER" id="PTHR43802:SF1">
    <property type="entry name" value="IP11341P-RELATED"/>
    <property type="match status" value="1"/>
</dbReference>
<dbReference type="PANTHER" id="PTHR43802">
    <property type="entry name" value="ENOYL-COA HYDRATASE"/>
    <property type="match status" value="1"/>
</dbReference>
<dbReference type="InterPro" id="IPR029045">
    <property type="entry name" value="ClpP/crotonase-like_dom_sf"/>
</dbReference>
<accession>A0A5C8ZYH0</accession>
<evidence type="ECO:0000256" key="1">
    <source>
        <dbReference type="ARBA" id="ARBA00005254"/>
    </source>
</evidence>
<comment type="caution">
    <text evidence="3">The sequence shown here is derived from an EMBL/GenBank/DDBJ whole genome shotgun (WGS) entry which is preliminary data.</text>
</comment>
<gene>
    <name evidence="3" type="ORF">FV139_12425</name>
</gene>